<evidence type="ECO:0000259" key="4">
    <source>
        <dbReference type="Pfam" id="PF08125"/>
    </source>
</evidence>
<keyword evidence="2" id="KW-0520">NAD</keyword>
<comment type="caution">
    <text evidence="5">The sequence shown here is derived from an EMBL/GenBank/DDBJ whole genome shotgun (WGS) entry which is preliminary data.</text>
</comment>
<name>A0A2W5RV94_CERSP</name>
<dbReference type="Gene3D" id="3.40.50.720">
    <property type="entry name" value="NAD(P)-binding Rossmann-like Domain"/>
    <property type="match status" value="1"/>
</dbReference>
<feature type="domain" description="Mannitol dehydrogenase C-terminal" evidence="4">
    <location>
        <begin position="243"/>
        <end position="346"/>
    </location>
</feature>
<accession>A0A2W5RV94</accession>
<protein>
    <submittedName>
        <fullName evidence="5">D-mannonate oxidoreductase</fullName>
    </submittedName>
</protein>
<evidence type="ECO:0000256" key="2">
    <source>
        <dbReference type="ARBA" id="ARBA00023027"/>
    </source>
</evidence>
<dbReference type="SUPFAM" id="SSF48179">
    <property type="entry name" value="6-phosphogluconate dehydrogenase C-terminal domain-like"/>
    <property type="match status" value="1"/>
</dbReference>
<evidence type="ECO:0000259" key="3">
    <source>
        <dbReference type="Pfam" id="PF01232"/>
    </source>
</evidence>
<dbReference type="Gene3D" id="1.10.1040.10">
    <property type="entry name" value="N-(1-d-carboxylethyl)-l-norvaline Dehydrogenase, domain 2"/>
    <property type="match status" value="1"/>
</dbReference>
<dbReference type="PANTHER" id="PTHR30524:SF0">
    <property type="entry name" value="ALTRONATE OXIDOREDUCTASE-RELATED"/>
    <property type="match status" value="1"/>
</dbReference>
<gene>
    <name evidence="5" type="ORF">DI533_21900</name>
</gene>
<feature type="domain" description="Mannitol dehydrogenase N-terminal" evidence="3">
    <location>
        <begin position="125"/>
        <end position="225"/>
    </location>
</feature>
<sequence>MATRVLQFGTSRFLQAHADLFIHEASASGQDIGPITVVKTTQGAERAGRIAAFADPAGFPVRIRGLSGGHVVDAEVRVKSVALAYDAYLNWDQLQDRFSCQTEVVICNTAEAGYTVPEQDRQPSTATGSVPSSFPAKLLRLLVCRHRSNPAPLLILPCELIVNNGQYLRGILSDLAADWGLGAGFLEWFARDVTICDTLVDRIVSEALEPIGAIAEPYALWAIRRSPGMVEPFQHPNVVYTENLETYTRLKLHILNLGHTWLAELWRSTGRAPNETVREILSDAAVRNALLSLYRDEVVPGFAAHELRAEATRYIAQTIERFDNPFLNHRISDIAQNHAPKIQSRVGDFLSWVASAEPSLTLPRLRQLAGSV</sequence>
<dbReference type="AlphaFoldDB" id="A0A2W5RV94"/>
<dbReference type="Pfam" id="PF08125">
    <property type="entry name" value="Mannitol_dh_C"/>
    <property type="match status" value="1"/>
</dbReference>
<dbReference type="InterPro" id="IPR013118">
    <property type="entry name" value="Mannitol_DH_C"/>
</dbReference>
<keyword evidence="1" id="KW-0560">Oxidoreductase</keyword>
<dbReference type="InterPro" id="IPR013328">
    <property type="entry name" value="6PGD_dom2"/>
</dbReference>
<dbReference type="Proteomes" id="UP000248975">
    <property type="component" value="Unassembled WGS sequence"/>
</dbReference>
<evidence type="ECO:0000313" key="6">
    <source>
        <dbReference type="Proteomes" id="UP000248975"/>
    </source>
</evidence>
<reference evidence="5 6" key="1">
    <citation type="submission" date="2017-08" db="EMBL/GenBank/DDBJ databases">
        <title>Infants hospitalized years apart are colonized by the same room-sourced microbial strains.</title>
        <authorList>
            <person name="Brooks B."/>
            <person name="Olm M.R."/>
            <person name="Firek B.A."/>
            <person name="Baker R."/>
            <person name="Thomas B.C."/>
            <person name="Morowitz M.J."/>
            <person name="Banfield J.F."/>
        </authorList>
    </citation>
    <scope>NUCLEOTIDE SEQUENCE [LARGE SCALE GENOMIC DNA]</scope>
    <source>
        <strain evidence="5">S2_003_000_R2_11</strain>
    </source>
</reference>
<dbReference type="PANTHER" id="PTHR30524">
    <property type="entry name" value="MANNITOL-1-PHOSPHATE 5-DEHYDROGENASE"/>
    <property type="match status" value="1"/>
</dbReference>
<proteinExistence type="predicted"/>
<dbReference type="InterPro" id="IPR008927">
    <property type="entry name" value="6-PGluconate_DH-like_C_sf"/>
</dbReference>
<evidence type="ECO:0000256" key="1">
    <source>
        <dbReference type="ARBA" id="ARBA00023002"/>
    </source>
</evidence>
<dbReference type="GO" id="GO:0016491">
    <property type="term" value="F:oxidoreductase activity"/>
    <property type="evidence" value="ECO:0007669"/>
    <property type="project" value="UniProtKB-KW"/>
</dbReference>
<dbReference type="SUPFAM" id="SSF51735">
    <property type="entry name" value="NAD(P)-binding Rossmann-fold domains"/>
    <property type="match status" value="1"/>
</dbReference>
<organism evidence="5 6">
    <name type="scientific">Cereibacter sphaeroides</name>
    <name type="common">Rhodobacter sphaeroides</name>
    <dbReference type="NCBI Taxonomy" id="1063"/>
    <lineage>
        <taxon>Bacteria</taxon>
        <taxon>Pseudomonadati</taxon>
        <taxon>Pseudomonadota</taxon>
        <taxon>Alphaproteobacteria</taxon>
        <taxon>Rhodobacterales</taxon>
        <taxon>Paracoccaceae</taxon>
        <taxon>Cereibacter</taxon>
    </lineage>
</organism>
<dbReference type="EMBL" id="QFQS01000017">
    <property type="protein sequence ID" value="PZQ94598.1"/>
    <property type="molecule type" value="Genomic_DNA"/>
</dbReference>
<dbReference type="InterPro" id="IPR036291">
    <property type="entry name" value="NAD(P)-bd_dom_sf"/>
</dbReference>
<dbReference type="InterPro" id="IPR013131">
    <property type="entry name" value="Mannitol_DH_N"/>
</dbReference>
<evidence type="ECO:0000313" key="5">
    <source>
        <dbReference type="EMBL" id="PZQ94598.1"/>
    </source>
</evidence>
<dbReference type="Pfam" id="PF01232">
    <property type="entry name" value="Mannitol_dh"/>
    <property type="match status" value="1"/>
</dbReference>